<dbReference type="Gene3D" id="3.50.50.60">
    <property type="entry name" value="FAD/NAD(P)-binding domain"/>
    <property type="match status" value="1"/>
</dbReference>
<evidence type="ECO:0000313" key="7">
    <source>
        <dbReference type="EMBL" id="MBR1140262.1"/>
    </source>
</evidence>
<dbReference type="Pfam" id="PF13510">
    <property type="entry name" value="Fer2_4"/>
    <property type="match status" value="1"/>
</dbReference>
<dbReference type="InterPro" id="IPR027266">
    <property type="entry name" value="TrmE/GcvT-like"/>
</dbReference>
<sequence>MMPDSNRLASGGLIDRSKTIGFSFDGRSYRGYAGDTLASALLANDVRLVGRSFKYHRPRGIMTAGPEEPNALVELRAGARREPNTRATTIALFDGLEAWSQNRWPSLRYDVGAINSLLSPLFVAGFYYKTFMWPAAFWEKVYEPAIRRAAGLGRASGAADPDTYEKINAFCDVLIIGGGAAGLAAALAAGRSGARIMLCDEDCTLGGRLNSDLGEVDGRPGADWARHVTAELEALPNVRILSRTSVFGVYDGGTYGALERASDHLAEPQPHRPRQRYWKIVAKRAVLASGAIERPIVFGGNDRPGVMMAAGVRSYLNRYAVKPGRRAAVYTGCDDAWTTAFDLARSGVTVTAIIDHRATVAPQLRAEATRLAIPVHLGADITQTRGGRRGLQAITLRRADGREQGLPVDLLAMSAGWSPHLALATHLGHRPRWSEAHAAFVPDALPPGMSVAGAAAGAFGLAEALQQGTALGAAAAEATGFAVTPAPAPRADDEPIALAPFWHVGSSSKAFIDFQHDVTSADVALAAREGFRSVELLKRYTTLGMATDQGKSSNINGQAMMAELTGRSMAEIGTTMFRAPATPVAIGALAGHHRGRDFRPTRLTAGHGWAEQSNASFVEAGAWLRAQWFAQPGETDWLTTVSREVRDVRSKVGVCDVSTLGKIDVQGSDAGTFLDRVYINMFSTLPVGKTRYGVMLREDGLVMDDGTAARFAPDHYVVSTTTANAAKVMQHLEHARQVLWPELDVQLVSVTEQWSQYSIAGPRARQLLDRLLGDVVDVSDAALPYHGCAEFTWRDVPARLFRVSFSGELGYEIAVPAQYGDAAIRAIMEAGAEFGIIPYGTEALGVMRIEKGHVAGNEINGTTTAADLGLGRMMSQKKDYIGRVLAHRPGLTDPDRPTLVGLRPIDPMARLRAGAHMLALGAAPTTENDEGYVTSVAFSPALGHWIGLALVKRGPARHGERMRAYDPVRDGDTEVELVSPVFIDPQGARLHG</sequence>
<feature type="domain" description="GCVT N-terminal" evidence="3">
    <location>
        <begin position="607"/>
        <end position="878"/>
    </location>
</feature>
<dbReference type="RefSeq" id="WP_172240664.1">
    <property type="nucleotide sequence ID" value="NZ_JABFDP010000027.1"/>
</dbReference>
<dbReference type="PRINTS" id="PR00368">
    <property type="entry name" value="FADPNR"/>
</dbReference>
<dbReference type="Pfam" id="PF01571">
    <property type="entry name" value="GCV_T"/>
    <property type="match status" value="1"/>
</dbReference>
<dbReference type="Gene3D" id="3.10.20.440">
    <property type="entry name" value="2Fe-2S iron-sulphur cluster binding domain, sarcosine oxidase, alpha subunit, N-terminal domain"/>
    <property type="match status" value="1"/>
</dbReference>
<feature type="domain" description="Aminomethyltransferase C-terminal" evidence="5">
    <location>
        <begin position="899"/>
        <end position="984"/>
    </location>
</feature>
<feature type="domain" description="SoxA A3" evidence="6">
    <location>
        <begin position="508"/>
        <end position="591"/>
    </location>
</feature>
<dbReference type="NCBIfam" id="TIGR01372">
    <property type="entry name" value="soxA"/>
    <property type="match status" value="1"/>
</dbReference>
<reference evidence="8" key="1">
    <citation type="journal article" date="2021" name="ISME J.">
        <title>Evolutionary origin and ecological implication of a unique nif island in free-living Bradyrhizobium lineages.</title>
        <authorList>
            <person name="Tao J."/>
        </authorList>
    </citation>
    <scope>NUCLEOTIDE SEQUENCE [LARGE SCALE GENOMIC DNA]</scope>
    <source>
        <strain evidence="8">SZCCT0094</strain>
    </source>
</reference>
<dbReference type="InterPro" id="IPR041854">
    <property type="entry name" value="BFD-like_2Fe2S-bd_dom_sf"/>
</dbReference>
<dbReference type="Gene3D" id="1.10.10.1100">
    <property type="entry name" value="BFD-like [2Fe-2S]-binding domain"/>
    <property type="match status" value="1"/>
</dbReference>
<dbReference type="SUPFAM" id="SSF101790">
    <property type="entry name" value="Aminomethyltransferase beta-barrel domain"/>
    <property type="match status" value="1"/>
</dbReference>
<dbReference type="InterPro" id="IPR006277">
    <property type="entry name" value="Sarcosine_oxidase_asu"/>
</dbReference>
<dbReference type="Pfam" id="PF17806">
    <property type="entry name" value="SO_alpha_A3"/>
    <property type="match status" value="1"/>
</dbReference>
<comment type="caution">
    <text evidence="7">The sequence shown here is derived from an EMBL/GenBank/DDBJ whole genome shotgun (WGS) entry which is preliminary data.</text>
</comment>
<comment type="similarity">
    <text evidence="1">Belongs to the GcvT family.</text>
</comment>
<dbReference type="Pfam" id="PF07992">
    <property type="entry name" value="Pyr_redox_2"/>
    <property type="match status" value="1"/>
</dbReference>
<dbReference type="SUPFAM" id="SSF51905">
    <property type="entry name" value="FAD/NAD(P)-binding domain"/>
    <property type="match status" value="1"/>
</dbReference>
<dbReference type="PRINTS" id="PR00469">
    <property type="entry name" value="PNDRDTASEII"/>
</dbReference>
<dbReference type="SUPFAM" id="SSF103025">
    <property type="entry name" value="Folate-binding domain"/>
    <property type="match status" value="1"/>
</dbReference>
<organism evidence="7 8">
    <name type="scientific">Bradyrhizobium denitrificans</name>
    <dbReference type="NCBI Taxonomy" id="2734912"/>
    <lineage>
        <taxon>Bacteria</taxon>
        <taxon>Pseudomonadati</taxon>
        <taxon>Pseudomonadota</taxon>
        <taxon>Alphaproteobacteria</taxon>
        <taxon>Hyphomicrobiales</taxon>
        <taxon>Nitrobacteraceae</taxon>
        <taxon>Bradyrhizobium</taxon>
    </lineage>
</organism>
<feature type="domain" description="FAD/NAD(P)-binding" evidence="4">
    <location>
        <begin position="172"/>
        <end position="428"/>
    </location>
</feature>
<dbReference type="InterPro" id="IPR036188">
    <property type="entry name" value="FAD/NAD-bd_sf"/>
</dbReference>
<evidence type="ECO:0000259" key="4">
    <source>
        <dbReference type="Pfam" id="PF07992"/>
    </source>
</evidence>
<name>A0ABS5GFY2_9BRAD</name>
<evidence type="ECO:0000259" key="6">
    <source>
        <dbReference type="Pfam" id="PF17806"/>
    </source>
</evidence>
<dbReference type="InterPro" id="IPR013977">
    <property type="entry name" value="GcvT_C"/>
</dbReference>
<evidence type="ECO:0000259" key="3">
    <source>
        <dbReference type="Pfam" id="PF01571"/>
    </source>
</evidence>
<dbReference type="PIRSF" id="PIRSF037980">
    <property type="entry name" value="SoxA"/>
    <property type="match status" value="1"/>
</dbReference>
<dbReference type="PANTHER" id="PTHR43757">
    <property type="entry name" value="AMINOMETHYLTRANSFERASE"/>
    <property type="match status" value="1"/>
</dbReference>
<dbReference type="InterPro" id="IPR006222">
    <property type="entry name" value="GCVT_N"/>
</dbReference>
<dbReference type="Pfam" id="PF08669">
    <property type="entry name" value="GCV_T_C"/>
    <property type="match status" value="1"/>
</dbReference>
<evidence type="ECO:0000313" key="8">
    <source>
        <dbReference type="Proteomes" id="UP001314635"/>
    </source>
</evidence>
<accession>A0ABS5GFY2</accession>
<proteinExistence type="inferred from homology"/>
<dbReference type="EMBL" id="JAFCLK010000038">
    <property type="protein sequence ID" value="MBR1140262.1"/>
    <property type="molecule type" value="Genomic_DNA"/>
</dbReference>
<protein>
    <submittedName>
        <fullName evidence="7">Sarcosine oxidase subunit alpha family protein</fullName>
    </submittedName>
</protein>
<dbReference type="InterPro" id="IPR041117">
    <property type="entry name" value="SoxA_A3"/>
</dbReference>
<dbReference type="Proteomes" id="UP001314635">
    <property type="component" value="Unassembled WGS sequence"/>
</dbReference>
<dbReference type="Gene3D" id="3.30.1360.120">
    <property type="entry name" value="Probable tRNA modification gtpase trme, domain 1"/>
    <property type="match status" value="1"/>
</dbReference>
<dbReference type="InterPro" id="IPR042204">
    <property type="entry name" value="2Fe-2S-bd_N"/>
</dbReference>
<gene>
    <name evidence="7" type="ORF">JQ619_31340</name>
</gene>
<dbReference type="PANTHER" id="PTHR43757:SF2">
    <property type="entry name" value="AMINOMETHYLTRANSFERASE, MITOCHONDRIAL"/>
    <property type="match status" value="1"/>
</dbReference>
<evidence type="ECO:0000256" key="2">
    <source>
        <dbReference type="ARBA" id="ARBA00023002"/>
    </source>
</evidence>
<dbReference type="InterPro" id="IPR029043">
    <property type="entry name" value="GcvT/YgfZ_C"/>
</dbReference>
<keyword evidence="2" id="KW-0560">Oxidoreductase</keyword>
<keyword evidence="8" id="KW-1185">Reference proteome</keyword>
<evidence type="ECO:0000256" key="1">
    <source>
        <dbReference type="ARBA" id="ARBA00008609"/>
    </source>
</evidence>
<dbReference type="InterPro" id="IPR023753">
    <property type="entry name" value="FAD/NAD-binding_dom"/>
</dbReference>
<evidence type="ECO:0000259" key="5">
    <source>
        <dbReference type="Pfam" id="PF08669"/>
    </source>
</evidence>
<dbReference type="InterPro" id="IPR028896">
    <property type="entry name" value="GcvT/YgfZ/DmdA"/>
</dbReference>